<dbReference type="EMBL" id="CP041969">
    <property type="protein sequence ID" value="QMV40484.1"/>
    <property type="molecule type" value="Genomic_DNA"/>
</dbReference>
<dbReference type="Proteomes" id="UP000515679">
    <property type="component" value="Chromosome"/>
</dbReference>
<evidence type="ECO:0000313" key="1">
    <source>
        <dbReference type="EMBL" id="QMV40484.1"/>
    </source>
</evidence>
<dbReference type="Gene3D" id="3.30.565.40">
    <property type="entry name" value="Fervidobacterium nodosum Rt17-B1 like"/>
    <property type="match status" value="1"/>
</dbReference>
<dbReference type="KEGG" id="cchl:FPL14_04150"/>
<dbReference type="RefSeq" id="WP_182301833.1">
    <property type="nucleotide sequence ID" value="NZ_CP041969.1"/>
</dbReference>
<gene>
    <name evidence="1" type="ORF">FPL14_04150</name>
</gene>
<protein>
    <submittedName>
        <fullName evidence="1">DUF4163 domain-containing protein</fullName>
    </submittedName>
</protein>
<keyword evidence="2" id="KW-1185">Reference proteome</keyword>
<accession>A0A7G5BU50</accession>
<name>A0A7G5BU50_9BACL</name>
<dbReference type="AlphaFoldDB" id="A0A7G5BU50"/>
<reference evidence="1 2" key="1">
    <citation type="submission" date="2019-07" db="EMBL/GenBank/DDBJ databases">
        <authorList>
            <person name="Kim J.K."/>
            <person name="Cheong H.-M."/>
            <person name="Choi Y."/>
            <person name="Hwang K.J."/>
            <person name="Lee S."/>
            <person name="Choi C."/>
        </authorList>
    </citation>
    <scope>NUCLEOTIDE SEQUENCE [LARGE SCALE GENOMIC DNA]</scope>
    <source>
        <strain evidence="1 2">KS 22</strain>
    </source>
</reference>
<organism evidence="1 2">
    <name type="scientific">Cohnella cholangitidis</name>
    <dbReference type="NCBI Taxonomy" id="2598458"/>
    <lineage>
        <taxon>Bacteria</taxon>
        <taxon>Bacillati</taxon>
        <taxon>Bacillota</taxon>
        <taxon>Bacilli</taxon>
        <taxon>Bacillales</taxon>
        <taxon>Paenibacillaceae</taxon>
        <taxon>Cohnella</taxon>
    </lineage>
</organism>
<evidence type="ECO:0000313" key="2">
    <source>
        <dbReference type="Proteomes" id="UP000515679"/>
    </source>
</evidence>
<proteinExistence type="predicted"/>
<sequence length="247" mass="28153">MIKLLLTLFILTTTIISEPLSFPALRKHDRLYEVTSETYRNQDLILSYPQIIGLGDRAKEQAINKTLKNEALKVESLYADADENFHLEMKYAIQAQTPKYLSVMYSGTSVVPDAAYPTNLLFTTNIDILTGERMKLSDIVDINASFIENFKKGKYKPYDPELQIEQEIKESMNEYSDENWVSFFEHADDLGEENAMNVFSYLTDDALGISFGVPHAIGDHAEVEIAYEELKGILHEPIDPRSGERKK</sequence>